<feature type="site" description="Transition state stabilizer" evidence="8">
    <location>
        <position position="125"/>
    </location>
</feature>
<evidence type="ECO:0000313" key="12">
    <source>
        <dbReference type="Proteomes" id="UP000000422"/>
    </source>
</evidence>
<dbReference type="EMBL" id="BX571662">
    <property type="protein sequence ID" value="CAE11114.1"/>
    <property type="molecule type" value="Genomic_DNA"/>
</dbReference>
<evidence type="ECO:0000313" key="11">
    <source>
        <dbReference type="EMBL" id="CAE11114.1"/>
    </source>
</evidence>
<evidence type="ECO:0000256" key="9">
    <source>
        <dbReference type="RuleBase" id="RU365103"/>
    </source>
</evidence>
<dbReference type="GO" id="GO:0005886">
    <property type="term" value="C:plasma membrane"/>
    <property type="evidence" value="ECO:0007669"/>
    <property type="project" value="UniProtKB-SubCell"/>
</dbReference>
<feature type="transmembrane region" description="Helical" evidence="9">
    <location>
        <begin position="12"/>
        <end position="29"/>
    </location>
</feature>
<organism evidence="12">
    <name type="scientific">Wolinella succinogenes (strain ATCC 29543 / DSM 1740 / CCUG 13145 / JCM 31913 / LMG 7466 / NCTC 11488 / FDC 602W)</name>
    <name type="common">Vibrio succinogenes</name>
    <dbReference type="NCBI Taxonomy" id="273121"/>
    <lineage>
        <taxon>Bacteria</taxon>
        <taxon>Pseudomonadati</taxon>
        <taxon>Campylobacterota</taxon>
        <taxon>Epsilonproteobacteria</taxon>
        <taxon>Campylobacterales</taxon>
        <taxon>Helicobacteraceae</taxon>
        <taxon>Wolinella</taxon>
    </lineage>
</organism>
<keyword evidence="12" id="KW-1185">Reference proteome</keyword>
<keyword evidence="9" id="KW-1003">Cell membrane</keyword>
<dbReference type="STRING" id="273121.WS2116"/>
<keyword evidence="9" id="KW-1133">Transmembrane helix</keyword>
<keyword evidence="9" id="KW-0448">Lipopolysaccharide biosynthesis</keyword>
<feature type="site" description="Transition state stabilizer" evidence="8">
    <location>
        <position position="201"/>
    </location>
</feature>
<dbReference type="Gene3D" id="3.40.50.11720">
    <property type="entry name" value="3-Deoxy-D-manno-octulosonic-acid transferase, N-terminal domain"/>
    <property type="match status" value="1"/>
</dbReference>
<dbReference type="CAZy" id="GT30">
    <property type="family name" value="Glycosyltransferase Family 30"/>
</dbReference>
<keyword evidence="9" id="KW-0812">Transmembrane</keyword>
<accession>Q7M7S3</accession>
<dbReference type="Pfam" id="PF04413">
    <property type="entry name" value="Glycos_transf_N"/>
    <property type="match status" value="1"/>
</dbReference>
<evidence type="ECO:0000256" key="7">
    <source>
        <dbReference type="PIRSR" id="PIRSR639901-1"/>
    </source>
</evidence>
<feature type="active site" description="Proton acceptor" evidence="7">
    <location>
        <position position="64"/>
    </location>
</feature>
<protein>
    <recommendedName>
        <fullName evidence="3 9">3-deoxy-D-manno-octulosonic acid transferase</fullName>
        <shortName evidence="9">Kdo transferase</shortName>
        <ecNumber evidence="2 9">2.4.99.12</ecNumber>
    </recommendedName>
    <alternativeName>
        <fullName evidence="5 9">Lipid IV(A) 3-deoxy-D-manno-octulosonic acid transferase</fullName>
    </alternativeName>
</protein>
<evidence type="ECO:0000259" key="10">
    <source>
        <dbReference type="Pfam" id="PF04413"/>
    </source>
</evidence>
<dbReference type="NCBIfam" id="NF004389">
    <property type="entry name" value="PRK05749.1-5"/>
    <property type="match status" value="1"/>
</dbReference>
<dbReference type="AlphaFoldDB" id="Q7M7S3"/>
<evidence type="ECO:0000256" key="8">
    <source>
        <dbReference type="PIRSR" id="PIRSR639901-2"/>
    </source>
</evidence>
<comment type="similarity">
    <text evidence="9">Belongs to the glycosyltransferase group 1 family.</text>
</comment>
<dbReference type="KEGG" id="wsu:WS2116"/>
<dbReference type="RefSeq" id="WP_011139896.1">
    <property type="nucleotide sequence ID" value="NC_005090.1"/>
</dbReference>
<dbReference type="eggNOG" id="COG1519">
    <property type="taxonomic scope" value="Bacteria"/>
</dbReference>
<name>Q7M7S3_WOLSU</name>
<dbReference type="GO" id="GO:0043842">
    <property type="term" value="F:Kdo transferase activity"/>
    <property type="evidence" value="ECO:0007669"/>
    <property type="project" value="UniProtKB-EC"/>
</dbReference>
<comment type="catalytic activity">
    <reaction evidence="6 9">
        <text>lipid IVA (E. coli) + CMP-3-deoxy-beta-D-manno-octulosonate = alpha-Kdo-(2-&gt;6)-lipid IVA (E. coli) + CMP + H(+)</text>
        <dbReference type="Rhea" id="RHEA:28066"/>
        <dbReference type="ChEBI" id="CHEBI:15378"/>
        <dbReference type="ChEBI" id="CHEBI:58603"/>
        <dbReference type="ChEBI" id="CHEBI:60364"/>
        <dbReference type="ChEBI" id="CHEBI:60377"/>
        <dbReference type="ChEBI" id="CHEBI:85987"/>
        <dbReference type="EC" id="2.4.99.12"/>
    </reaction>
</comment>
<evidence type="ECO:0000256" key="5">
    <source>
        <dbReference type="ARBA" id="ARBA00031445"/>
    </source>
</evidence>
<sequence>MGKPLFRGFYKGLSLLLYLLSLPFLLFLITKPKYRRSIPARFFLFKNPRIKECDVWIHACSLGEVKSLEPLMRELRGERVLLSVITATGLDEAKRLYPWARVTFLPFEPFLGFWAPRCKSLVVVEAELWFSLFESAKKKGAKTMLLNARISDRSYPRYLRFRFFYERLFEWVDELFAQREEDRERLLALGAKEVSVKGNLKLLSTPVPKQLLPKPPKPLIVAASTHEGEEEMILEAVASLSYPFYLAIVPRHPERFDSVWKLLERWSARENRSIIRRSQQSQWWSAEVTLVDSMGELIDLYAIAEGVILGGAFVPVGGHNPLEPAYFGCKILSGIHIHNQFALFENIEGYYLMEPRELLEYLERLPALPRSFVKGEMGPKPLLDAILHYKKECEIDGKSL</sequence>
<dbReference type="HOGENOM" id="CLU_036146_2_0_7"/>
<dbReference type="GO" id="GO:0009245">
    <property type="term" value="P:lipid A biosynthetic process"/>
    <property type="evidence" value="ECO:0007669"/>
    <property type="project" value="TreeGrafter"/>
</dbReference>
<comment type="function">
    <text evidence="9">Involved in lipopolysaccharide (LPS) biosynthesis. Catalyzes the transfer of 3-deoxy-D-manno-octulosonate (Kdo) residue(s) from CMP-Kdo to lipid IV(A), the tetraacyldisaccharide-1,4'-bisphosphate precursor of lipid A.</text>
</comment>
<dbReference type="InterPro" id="IPR038107">
    <property type="entry name" value="Glycos_transf_N_sf"/>
</dbReference>
<dbReference type="GO" id="GO:0009244">
    <property type="term" value="P:lipopolysaccharide core region biosynthetic process"/>
    <property type="evidence" value="ECO:0007669"/>
    <property type="project" value="UniProtKB-UniRule"/>
</dbReference>
<evidence type="ECO:0000256" key="1">
    <source>
        <dbReference type="ARBA" id="ARBA00004713"/>
    </source>
</evidence>
<evidence type="ECO:0000256" key="3">
    <source>
        <dbReference type="ARBA" id="ARBA00019077"/>
    </source>
</evidence>
<dbReference type="UniPathway" id="UPA00958"/>
<evidence type="ECO:0000256" key="2">
    <source>
        <dbReference type="ARBA" id="ARBA00012621"/>
    </source>
</evidence>
<dbReference type="PANTHER" id="PTHR42755">
    <property type="entry name" value="3-DEOXY-MANNO-OCTULOSONATE CYTIDYLYLTRANSFERASE"/>
    <property type="match status" value="1"/>
</dbReference>
<dbReference type="InterPro" id="IPR039901">
    <property type="entry name" value="Kdotransferase"/>
</dbReference>
<keyword evidence="4 9" id="KW-0808">Transferase</keyword>
<proteinExistence type="inferred from homology"/>
<keyword evidence="9" id="KW-0472">Membrane</keyword>
<gene>
    <name evidence="11" type="ordered locus">WS2116</name>
</gene>
<comment type="subcellular location">
    <subcellularLocation>
        <location evidence="9">Cell membrane</location>
    </subcellularLocation>
</comment>
<evidence type="ECO:0000256" key="4">
    <source>
        <dbReference type="ARBA" id="ARBA00022679"/>
    </source>
</evidence>
<dbReference type="EC" id="2.4.99.12" evidence="2 9"/>
<feature type="domain" description="3-deoxy-D-manno-octulosonic-acid transferase N-terminal" evidence="10">
    <location>
        <begin position="38"/>
        <end position="202"/>
    </location>
</feature>
<comment type="pathway">
    <text evidence="1 9">Bacterial outer membrane biogenesis; LPS core biosynthesis.</text>
</comment>
<evidence type="ECO:0000256" key="6">
    <source>
        <dbReference type="ARBA" id="ARBA00049183"/>
    </source>
</evidence>
<dbReference type="PANTHER" id="PTHR42755:SF1">
    <property type="entry name" value="3-DEOXY-D-MANNO-OCTULOSONIC ACID TRANSFERASE, MITOCHONDRIAL-RELATED"/>
    <property type="match status" value="1"/>
</dbReference>
<dbReference type="InterPro" id="IPR007507">
    <property type="entry name" value="Glycos_transf_N"/>
</dbReference>
<dbReference type="Proteomes" id="UP000000422">
    <property type="component" value="Chromosome"/>
</dbReference>
<dbReference type="Gene3D" id="3.40.50.2000">
    <property type="entry name" value="Glycogen Phosphorylase B"/>
    <property type="match status" value="1"/>
</dbReference>
<reference evidence="11 12" key="1">
    <citation type="journal article" date="2003" name="Proc. Natl. Acad. Sci. U.S.A.">
        <title>Complete genome sequence and analysis of Wolinella succinogenes.</title>
        <authorList>
            <person name="Baar C."/>
            <person name="Eppinger M."/>
            <person name="Raddatz G."/>
            <person name="Simon JM."/>
            <person name="Lanz C."/>
            <person name="Klimmek O."/>
            <person name="Nandakumar R."/>
            <person name="Gross R."/>
            <person name="Rosinus A."/>
            <person name="Keller H."/>
            <person name="Jagtap P."/>
            <person name="Linke B."/>
            <person name="Meyer F."/>
            <person name="Lederer H."/>
            <person name="Schuster S.C."/>
        </authorList>
    </citation>
    <scope>NUCLEOTIDE SEQUENCE [LARGE SCALE GENOMIC DNA]</scope>
    <source>
        <strain evidence="12">ATCC 29543 / DSM 1740 / CCUG 13145 / JCM 31913 / LMG 7466 / NCTC 11488 / FDC 602W</strain>
    </source>
</reference>